<sequence>MSLMNINNKKQLPNHIAIIMDGNGRWANERELKRTAGHEEGAKTVREITKHCNNIGIKYLTLYAFSTENWSRPKLEIEFLMKLLEKYLKNELNIYLDNNVKFKVIGDISKFSKSLQKIINKTIEATKNATGLTQVLALNYGSQDEILRAIKKLNEKELEVTKENFESCLDTAGFPDVDLLIRTSGEIRLSNYLLWQNAYAEMFFVNTYWPEFSTNELDDIISDYINRERRFGGI</sequence>
<feature type="binding site" evidence="2">
    <location>
        <position position="201"/>
    </location>
    <ligand>
        <name>Mg(2+)</name>
        <dbReference type="ChEBI" id="CHEBI:18420"/>
    </ligand>
</feature>
<dbReference type="NCBIfam" id="NF011407">
    <property type="entry name" value="PRK14833.1"/>
    <property type="match status" value="1"/>
</dbReference>
<organism evidence="3 4">
    <name type="scientific">Malaciobacter molluscorum LMG 25693</name>
    <dbReference type="NCBI Taxonomy" id="870501"/>
    <lineage>
        <taxon>Bacteria</taxon>
        <taxon>Pseudomonadati</taxon>
        <taxon>Campylobacterota</taxon>
        <taxon>Epsilonproteobacteria</taxon>
        <taxon>Campylobacterales</taxon>
        <taxon>Arcobacteraceae</taxon>
        <taxon>Malaciobacter</taxon>
    </lineage>
</organism>
<feature type="active site" description="Proton acceptor" evidence="2">
    <location>
        <position position="69"/>
    </location>
</feature>
<proteinExistence type="inferred from homology"/>
<dbReference type="NCBIfam" id="NF011405">
    <property type="entry name" value="PRK14830.1"/>
    <property type="match status" value="1"/>
</dbReference>
<dbReference type="PANTHER" id="PTHR10291">
    <property type="entry name" value="DEHYDRODOLICHYL DIPHOSPHATE SYNTHASE FAMILY MEMBER"/>
    <property type="match status" value="1"/>
</dbReference>
<dbReference type="GO" id="GO:0005829">
    <property type="term" value="C:cytosol"/>
    <property type="evidence" value="ECO:0007669"/>
    <property type="project" value="TreeGrafter"/>
</dbReference>
<comment type="subunit">
    <text evidence="2">Homodimer.</text>
</comment>
<evidence type="ECO:0000313" key="3">
    <source>
        <dbReference type="EMBL" id="PHO16992.1"/>
    </source>
</evidence>
<evidence type="ECO:0000313" key="4">
    <source>
        <dbReference type="Proteomes" id="UP000221222"/>
    </source>
</evidence>
<dbReference type="NCBIfam" id="TIGR00055">
    <property type="entry name" value="uppS"/>
    <property type="match status" value="1"/>
</dbReference>
<evidence type="ECO:0000256" key="2">
    <source>
        <dbReference type="HAMAP-Rule" id="MF_01139"/>
    </source>
</evidence>
<feature type="binding site" evidence="2">
    <location>
        <position position="182"/>
    </location>
    <ligand>
        <name>substrate</name>
    </ligand>
</feature>
<dbReference type="EMBL" id="NXFY01000027">
    <property type="protein sequence ID" value="PHO16992.1"/>
    <property type="molecule type" value="Genomic_DNA"/>
</dbReference>
<dbReference type="AlphaFoldDB" id="A0A2G1DEQ7"/>
<evidence type="ECO:0000256" key="1">
    <source>
        <dbReference type="ARBA" id="ARBA00022679"/>
    </source>
</evidence>
<feature type="active site" evidence="2">
    <location>
        <position position="21"/>
    </location>
</feature>
<keyword evidence="2" id="KW-0479">Metal-binding</keyword>
<comment type="caution">
    <text evidence="3">The sequence shown here is derived from an EMBL/GenBank/DDBJ whole genome shotgun (WGS) entry which is preliminary data.</text>
</comment>
<feature type="binding site" evidence="2">
    <location>
        <begin position="22"/>
        <end position="25"/>
    </location>
    <ligand>
        <name>substrate</name>
    </ligand>
</feature>
<accession>A0A2G1DEQ7</accession>
<name>A0A2G1DEQ7_9BACT</name>
<dbReference type="GO" id="GO:0000287">
    <property type="term" value="F:magnesium ion binding"/>
    <property type="evidence" value="ECO:0007669"/>
    <property type="project" value="UniProtKB-UniRule"/>
</dbReference>
<dbReference type="GO" id="GO:0008834">
    <property type="term" value="F:ditrans,polycis-undecaprenyl-diphosphate synthase [(2E,6E)-farnesyl-diphosphate specific] activity"/>
    <property type="evidence" value="ECO:0007669"/>
    <property type="project" value="TreeGrafter"/>
</dbReference>
<feature type="binding site" evidence="2">
    <location>
        <position position="72"/>
    </location>
    <ligand>
        <name>substrate</name>
    </ligand>
</feature>
<dbReference type="HAMAP" id="MF_01139">
    <property type="entry name" value="ISPT"/>
    <property type="match status" value="1"/>
</dbReference>
<keyword evidence="1 2" id="KW-0808">Transferase</keyword>
<dbReference type="SUPFAM" id="SSF64005">
    <property type="entry name" value="Undecaprenyl diphosphate synthase"/>
    <property type="match status" value="1"/>
</dbReference>
<dbReference type="PROSITE" id="PS01066">
    <property type="entry name" value="UPP_SYNTHASE"/>
    <property type="match status" value="1"/>
</dbReference>
<feature type="binding site" evidence="2">
    <location>
        <begin position="66"/>
        <end position="68"/>
    </location>
    <ligand>
        <name>substrate</name>
    </ligand>
</feature>
<protein>
    <recommendedName>
        <fullName evidence="2">Isoprenyl transferase</fullName>
        <ecNumber evidence="2">2.5.1.-</ecNumber>
    </recommendedName>
</protein>
<comment type="function">
    <text evidence="2">Catalyzes the condensation of isopentenyl diphosphate (IPP) with allylic pyrophosphates generating different type of terpenoids.</text>
</comment>
<dbReference type="PANTHER" id="PTHR10291:SF0">
    <property type="entry name" value="DEHYDRODOLICHYL DIPHOSPHATE SYNTHASE 2"/>
    <property type="match status" value="1"/>
</dbReference>
<dbReference type="Gene3D" id="3.40.1180.10">
    <property type="entry name" value="Decaprenyl diphosphate synthase-like"/>
    <property type="match status" value="1"/>
</dbReference>
<feature type="binding site" evidence="2">
    <location>
        <position position="38"/>
    </location>
    <ligand>
        <name>substrate</name>
    </ligand>
</feature>
<dbReference type="CDD" id="cd00475">
    <property type="entry name" value="Cis_IPPS"/>
    <property type="match status" value="1"/>
</dbReference>
<comment type="cofactor">
    <cofactor evidence="2">
        <name>Mg(2+)</name>
        <dbReference type="ChEBI" id="CHEBI:18420"/>
    </cofactor>
    <text evidence="2">Binds 2 magnesium ions per subunit.</text>
</comment>
<feature type="binding site" evidence="2">
    <location>
        <begin position="188"/>
        <end position="190"/>
    </location>
    <ligand>
        <name>substrate</name>
    </ligand>
</feature>
<dbReference type="EC" id="2.5.1.-" evidence="2"/>
<dbReference type="RefSeq" id="WP_099343516.1">
    <property type="nucleotide sequence ID" value="NZ_CP032098.1"/>
</dbReference>
<dbReference type="InterPro" id="IPR001441">
    <property type="entry name" value="UPP_synth-like"/>
</dbReference>
<feature type="binding site" evidence="2">
    <location>
        <position position="21"/>
    </location>
    <ligand>
        <name>Mg(2+)</name>
        <dbReference type="ChEBI" id="CHEBI:18420"/>
    </ligand>
</feature>
<keyword evidence="2" id="KW-0460">Magnesium</keyword>
<dbReference type="FunFam" id="3.40.1180.10:FF:000001">
    <property type="entry name" value="(2E,6E)-farnesyl-diphosphate-specific ditrans,polycis-undecaprenyl-diphosphate synthase"/>
    <property type="match status" value="1"/>
</dbReference>
<feature type="binding site" evidence="2">
    <location>
        <position position="26"/>
    </location>
    <ligand>
        <name>substrate</name>
    </ligand>
</feature>
<dbReference type="Pfam" id="PF01255">
    <property type="entry name" value="Prenyltransf"/>
    <property type="match status" value="1"/>
</dbReference>
<dbReference type="InterPro" id="IPR036424">
    <property type="entry name" value="UPP_synth-like_sf"/>
</dbReference>
<feature type="binding site" evidence="2">
    <location>
        <position position="34"/>
    </location>
    <ligand>
        <name>substrate</name>
    </ligand>
</feature>
<gene>
    <name evidence="3" type="ORF">CPU12_12820</name>
</gene>
<dbReference type="GO" id="GO:0016094">
    <property type="term" value="P:polyprenol biosynthetic process"/>
    <property type="evidence" value="ECO:0007669"/>
    <property type="project" value="TreeGrafter"/>
</dbReference>
<reference evidence="3 4" key="1">
    <citation type="submission" date="2017-09" db="EMBL/GenBank/DDBJ databases">
        <title>Arcobacter canalis sp. nov., a new species isolated from a water canal contaminated with urban sewage.</title>
        <authorList>
            <person name="Perez-Cataluna A."/>
            <person name="Salas-Masso N."/>
            <person name="Figueras M.J."/>
        </authorList>
    </citation>
    <scope>NUCLEOTIDE SEQUENCE [LARGE SCALE GENOMIC DNA]</scope>
    <source>
        <strain evidence="3 4">F98-3</strain>
    </source>
</reference>
<dbReference type="Proteomes" id="UP000221222">
    <property type="component" value="Unassembled WGS sequence"/>
</dbReference>
<feature type="binding site" evidence="2">
    <location>
        <position position="70"/>
    </location>
    <ligand>
        <name>substrate</name>
    </ligand>
</feature>
<comment type="similarity">
    <text evidence="2">Belongs to the UPP synthase family.</text>
</comment>
<keyword evidence="4" id="KW-1185">Reference proteome</keyword>
<dbReference type="InterPro" id="IPR018520">
    <property type="entry name" value="UPP_synth-like_CS"/>
</dbReference>